<proteinExistence type="predicted"/>
<evidence type="ECO:0000313" key="2">
    <source>
        <dbReference type="EMBL" id="TXL60791.1"/>
    </source>
</evidence>
<comment type="caution">
    <text evidence="2">The sequence shown here is derived from an EMBL/GenBank/DDBJ whole genome shotgun (WGS) entry which is preliminary data.</text>
</comment>
<gene>
    <name evidence="2" type="ORF">FHP06_10225</name>
</gene>
<protein>
    <submittedName>
        <fullName evidence="2">Uncharacterized protein</fullName>
    </submittedName>
</protein>
<keyword evidence="1" id="KW-0472">Membrane</keyword>
<sequence>MADEPWRSWCYSETRRLWFNRMNAVMCAVFLGVGVFVLFGDHPIFGTIWVALMLGMLGRFVYLGWFAPKQTSHEEPDAD</sequence>
<dbReference type="OrthoDB" id="9789940at2"/>
<evidence type="ECO:0000256" key="1">
    <source>
        <dbReference type="SAM" id="Phobius"/>
    </source>
</evidence>
<keyword evidence="1" id="KW-0812">Transmembrane</keyword>
<dbReference type="EMBL" id="VDUX01000004">
    <property type="protein sequence ID" value="TXL60791.1"/>
    <property type="molecule type" value="Genomic_DNA"/>
</dbReference>
<feature type="transmembrane region" description="Helical" evidence="1">
    <location>
        <begin position="46"/>
        <end position="65"/>
    </location>
</feature>
<accession>A0A5C8NJ32</accession>
<reference evidence="2 3" key="1">
    <citation type="submission" date="2019-06" db="EMBL/GenBank/DDBJ databases">
        <title>Aeromicrobium sp. nov., isolated from a maize field.</title>
        <authorList>
            <person name="Lin S.-Y."/>
            <person name="Tsai C.-F."/>
            <person name="Young C.-C."/>
        </authorList>
    </citation>
    <scope>NUCLEOTIDE SEQUENCE [LARGE SCALE GENOMIC DNA]</scope>
    <source>
        <strain evidence="2 3">CC-CFT486</strain>
    </source>
</reference>
<evidence type="ECO:0000313" key="3">
    <source>
        <dbReference type="Proteomes" id="UP000321571"/>
    </source>
</evidence>
<keyword evidence="3" id="KW-1185">Reference proteome</keyword>
<feature type="transmembrane region" description="Helical" evidence="1">
    <location>
        <begin position="21"/>
        <end position="40"/>
    </location>
</feature>
<dbReference type="Proteomes" id="UP000321571">
    <property type="component" value="Unassembled WGS sequence"/>
</dbReference>
<organism evidence="2 3">
    <name type="scientific">Aeromicrobium terrae</name>
    <dbReference type="NCBI Taxonomy" id="2498846"/>
    <lineage>
        <taxon>Bacteria</taxon>
        <taxon>Bacillati</taxon>
        <taxon>Actinomycetota</taxon>
        <taxon>Actinomycetes</taxon>
        <taxon>Propionibacteriales</taxon>
        <taxon>Nocardioidaceae</taxon>
        <taxon>Aeromicrobium</taxon>
    </lineage>
</organism>
<name>A0A5C8NJ32_9ACTN</name>
<keyword evidence="1" id="KW-1133">Transmembrane helix</keyword>
<dbReference type="RefSeq" id="WP_147686409.1">
    <property type="nucleotide sequence ID" value="NZ_VDUX01000004.1"/>
</dbReference>
<dbReference type="AlphaFoldDB" id="A0A5C8NJ32"/>